<sequence>MQAELPLPTPVPATEKQIHYAASLAAKTKSPLPRGITQDRARLSRWIDAHKPAPSAFNDYPSSKQVGFAERIARLKRTQVPQECFRDRSLMSRWIDSNKPR</sequence>
<dbReference type="OrthoDB" id="7652021at2"/>
<proteinExistence type="predicted"/>
<keyword evidence="2" id="KW-1185">Reference proteome</keyword>
<evidence type="ECO:0000313" key="1">
    <source>
        <dbReference type="EMBL" id="KEJ89776.1"/>
    </source>
</evidence>
<dbReference type="AlphaFoldDB" id="A0A073IJR4"/>
<comment type="caution">
    <text evidence="1">The sequence shown here is derived from an EMBL/GenBank/DDBJ whole genome shotgun (WGS) entry which is preliminary data.</text>
</comment>
<dbReference type="Proteomes" id="UP000027734">
    <property type="component" value="Unassembled WGS sequence"/>
</dbReference>
<name>A0A073IJR4_9RHOB</name>
<dbReference type="eggNOG" id="ENOG5031C6X">
    <property type="taxonomic scope" value="Bacteria"/>
</dbReference>
<evidence type="ECO:0000313" key="2">
    <source>
        <dbReference type="Proteomes" id="UP000027734"/>
    </source>
</evidence>
<protein>
    <submittedName>
        <fullName evidence="1">Uncharacterized protein</fullName>
    </submittedName>
</protein>
<gene>
    <name evidence="1" type="ORF">DSW25_06020</name>
</gene>
<accession>A0A073IJR4</accession>
<reference evidence="1 2" key="1">
    <citation type="submission" date="2014-01" db="EMBL/GenBank/DDBJ databases">
        <title>Sulfitobacter donghicola JCM 14565 Genome Sequencing.</title>
        <authorList>
            <person name="Lai Q."/>
            <person name="Hong Z."/>
        </authorList>
    </citation>
    <scope>NUCLEOTIDE SEQUENCE [LARGE SCALE GENOMIC DNA]</scope>
    <source>
        <strain evidence="1 2">JCM 14565</strain>
    </source>
</reference>
<organism evidence="1 2">
    <name type="scientific">Sulfitobacter donghicola DSW-25 = KCTC 12864 = JCM 14565</name>
    <dbReference type="NCBI Taxonomy" id="1300350"/>
    <lineage>
        <taxon>Bacteria</taxon>
        <taxon>Pseudomonadati</taxon>
        <taxon>Pseudomonadota</taxon>
        <taxon>Alphaproteobacteria</taxon>
        <taxon>Rhodobacterales</taxon>
        <taxon>Roseobacteraceae</taxon>
        <taxon>Sulfitobacter</taxon>
    </lineage>
</organism>
<dbReference type="EMBL" id="JAMC01000002">
    <property type="protein sequence ID" value="KEJ89776.1"/>
    <property type="molecule type" value="Genomic_DNA"/>
</dbReference>
<dbReference type="STRING" id="1300350.Z948_824"/>